<keyword evidence="4 9" id="KW-0812">Transmembrane</keyword>
<evidence type="ECO:0000256" key="7">
    <source>
        <dbReference type="ARBA" id="ARBA00023136"/>
    </source>
</evidence>
<keyword evidence="6" id="KW-0406">Ion transport</keyword>
<dbReference type="Proteomes" id="UP000054736">
    <property type="component" value="Unassembled WGS sequence"/>
</dbReference>
<dbReference type="GO" id="GO:0005886">
    <property type="term" value="C:plasma membrane"/>
    <property type="evidence" value="ECO:0007669"/>
    <property type="project" value="UniProtKB-SubCell"/>
</dbReference>
<keyword evidence="5 9" id="KW-1133">Transmembrane helix</keyword>
<dbReference type="RefSeq" id="WP_238583976.1">
    <property type="nucleotide sequence ID" value="NZ_CAAAIU010000007.1"/>
</dbReference>
<protein>
    <submittedName>
        <fullName evidence="10">Bestrophin, RFP-TM, chloride channel</fullName>
    </submittedName>
</protein>
<organism evidence="10 11">
    <name type="scientific">Legionella drozanskii LLAP-1</name>
    <dbReference type="NCBI Taxonomy" id="1212489"/>
    <lineage>
        <taxon>Bacteria</taxon>
        <taxon>Pseudomonadati</taxon>
        <taxon>Pseudomonadota</taxon>
        <taxon>Gammaproteobacteria</taxon>
        <taxon>Legionellales</taxon>
        <taxon>Legionellaceae</taxon>
        <taxon>Legionella</taxon>
    </lineage>
</organism>
<comment type="caution">
    <text evidence="10">The sequence shown here is derived from an EMBL/GenBank/DDBJ whole genome shotgun (WGS) entry which is preliminary data.</text>
</comment>
<evidence type="ECO:0000256" key="2">
    <source>
        <dbReference type="ARBA" id="ARBA00022448"/>
    </source>
</evidence>
<keyword evidence="2" id="KW-0813">Transport</keyword>
<evidence type="ECO:0000256" key="3">
    <source>
        <dbReference type="ARBA" id="ARBA00022475"/>
    </source>
</evidence>
<dbReference type="Pfam" id="PF25539">
    <property type="entry name" value="Bestrophin_2"/>
    <property type="match status" value="1"/>
</dbReference>
<dbReference type="PANTHER" id="PTHR33281:SF19">
    <property type="entry name" value="VOLTAGE-DEPENDENT ANION CHANNEL-FORMING PROTEIN YNEE"/>
    <property type="match status" value="1"/>
</dbReference>
<feature type="transmembrane region" description="Helical" evidence="9">
    <location>
        <begin position="46"/>
        <end position="63"/>
    </location>
</feature>
<name>A0A0W0SVN0_9GAMM</name>
<sequence length="309" mass="35244">MHEPFDKYEKNMNDKKQWVNRHEHPGFLKNALAISGSVTPRVFKKVLFMVGYSSFISCLYYFIPSISLPIGPFEYAGLMMGLILVFRVNAGYDRWWEARKIWGNVVNQSRNLAIIISNYPSTRNMNWSNKVTNYIAALPYLMKNNLRGDASVEGIRHLVDTPLLSILEQSEHKPNALSSIIAQELNRVRLSNELDSFSFLQAEEKRALILDSQGACERILKTPMPFVMAVKSRRFIFSFLLALPFALVTVSLLISPVISGLVAYALFSLDQIGIELQNPFSEERLSHLPLNDICETIEKNIIEIQKITQ</sequence>
<dbReference type="PATRIC" id="fig|1212489.4.peg.1140"/>
<dbReference type="InterPro" id="IPR044669">
    <property type="entry name" value="YneE/VCCN1/2-like"/>
</dbReference>
<evidence type="ECO:0000256" key="1">
    <source>
        <dbReference type="ARBA" id="ARBA00004651"/>
    </source>
</evidence>
<dbReference type="EMBL" id="LNXY01000020">
    <property type="protein sequence ID" value="KTC87463.1"/>
    <property type="molecule type" value="Genomic_DNA"/>
</dbReference>
<evidence type="ECO:0000256" key="6">
    <source>
        <dbReference type="ARBA" id="ARBA00023065"/>
    </source>
</evidence>
<dbReference type="AlphaFoldDB" id="A0A0W0SVN0"/>
<dbReference type="GO" id="GO:0005254">
    <property type="term" value="F:chloride channel activity"/>
    <property type="evidence" value="ECO:0007669"/>
    <property type="project" value="InterPro"/>
</dbReference>
<accession>A0A0W0SVN0</accession>
<gene>
    <name evidence="10" type="ORF">Ldro_1082</name>
</gene>
<proteinExistence type="inferred from homology"/>
<comment type="subcellular location">
    <subcellularLocation>
        <location evidence="1">Cell membrane</location>
        <topology evidence="1">Multi-pass membrane protein</topology>
    </subcellularLocation>
</comment>
<reference evidence="10 11" key="1">
    <citation type="submission" date="2015-11" db="EMBL/GenBank/DDBJ databases">
        <title>Genomic analysis of 38 Legionella species identifies large and diverse effector repertoires.</title>
        <authorList>
            <person name="Burstein D."/>
            <person name="Amaro F."/>
            <person name="Zusman T."/>
            <person name="Lifshitz Z."/>
            <person name="Cohen O."/>
            <person name="Gilbert J.A."/>
            <person name="Pupko T."/>
            <person name="Shuman H.A."/>
            <person name="Segal G."/>
        </authorList>
    </citation>
    <scope>NUCLEOTIDE SEQUENCE [LARGE SCALE GENOMIC DNA]</scope>
    <source>
        <strain evidence="10 11">ATCC 700990</strain>
    </source>
</reference>
<evidence type="ECO:0000313" key="10">
    <source>
        <dbReference type="EMBL" id="KTC87463.1"/>
    </source>
</evidence>
<evidence type="ECO:0000313" key="11">
    <source>
        <dbReference type="Proteomes" id="UP000054736"/>
    </source>
</evidence>
<keyword evidence="3" id="KW-1003">Cell membrane</keyword>
<evidence type="ECO:0000256" key="9">
    <source>
        <dbReference type="SAM" id="Phobius"/>
    </source>
</evidence>
<evidence type="ECO:0000256" key="5">
    <source>
        <dbReference type="ARBA" id="ARBA00022989"/>
    </source>
</evidence>
<evidence type="ECO:0000256" key="8">
    <source>
        <dbReference type="ARBA" id="ARBA00034708"/>
    </source>
</evidence>
<keyword evidence="7 9" id="KW-0472">Membrane</keyword>
<evidence type="ECO:0000256" key="4">
    <source>
        <dbReference type="ARBA" id="ARBA00022692"/>
    </source>
</evidence>
<keyword evidence="11" id="KW-1185">Reference proteome</keyword>
<feature type="transmembrane region" description="Helical" evidence="9">
    <location>
        <begin position="235"/>
        <end position="267"/>
    </location>
</feature>
<dbReference type="PANTHER" id="PTHR33281">
    <property type="entry name" value="UPF0187 PROTEIN YNEE"/>
    <property type="match status" value="1"/>
</dbReference>
<feature type="transmembrane region" description="Helical" evidence="9">
    <location>
        <begin position="75"/>
        <end position="92"/>
    </location>
</feature>
<comment type="similarity">
    <text evidence="8">Belongs to the anion channel-forming bestrophin (TC 1.A.46) family.</text>
</comment>